<dbReference type="STRING" id="121719.APZ00_10370"/>
<keyword evidence="3" id="KW-0238">DNA-binding</keyword>
<evidence type="ECO:0000313" key="8">
    <source>
        <dbReference type="Proteomes" id="UP000064921"/>
    </source>
</evidence>
<accession>A0A0U3P6H9</accession>
<gene>
    <name evidence="7" type="ORF">APZ00_10370</name>
</gene>
<dbReference type="Pfam" id="PF00589">
    <property type="entry name" value="Phage_integrase"/>
    <property type="match status" value="1"/>
</dbReference>
<evidence type="ECO:0000259" key="6">
    <source>
        <dbReference type="PROSITE" id="PS51898"/>
    </source>
</evidence>
<keyword evidence="4" id="KW-0233">DNA recombination</keyword>
<dbReference type="KEGG" id="pphr:APZ00_10370"/>
<proteinExistence type="inferred from homology"/>
<evidence type="ECO:0000313" key="7">
    <source>
        <dbReference type="EMBL" id="ALV27413.1"/>
    </source>
</evidence>
<dbReference type="CDD" id="cd00796">
    <property type="entry name" value="INT_Rci_Hp1_C"/>
    <property type="match status" value="1"/>
</dbReference>
<evidence type="ECO:0000256" key="4">
    <source>
        <dbReference type="ARBA" id="ARBA00023172"/>
    </source>
</evidence>
<evidence type="ECO:0000256" key="5">
    <source>
        <dbReference type="SAM" id="MobiDB-lite"/>
    </source>
</evidence>
<dbReference type="PANTHER" id="PTHR30349:SF64">
    <property type="entry name" value="PROPHAGE INTEGRASE INTD-RELATED"/>
    <property type="match status" value="1"/>
</dbReference>
<dbReference type="Proteomes" id="UP000064921">
    <property type="component" value="Chromosome"/>
</dbReference>
<dbReference type="GO" id="GO:0003677">
    <property type="term" value="F:DNA binding"/>
    <property type="evidence" value="ECO:0007669"/>
    <property type="project" value="UniProtKB-KW"/>
</dbReference>
<dbReference type="Gene3D" id="1.10.150.130">
    <property type="match status" value="1"/>
</dbReference>
<dbReference type="EMBL" id="CP013068">
    <property type="protein sequence ID" value="ALV27413.1"/>
    <property type="molecule type" value="Genomic_DNA"/>
</dbReference>
<dbReference type="InterPro" id="IPR010998">
    <property type="entry name" value="Integrase_recombinase_N"/>
</dbReference>
<dbReference type="Gene3D" id="1.10.443.10">
    <property type="entry name" value="Intergrase catalytic core"/>
    <property type="match status" value="1"/>
</dbReference>
<organism evidence="7 8">
    <name type="scientific">Pannonibacter phragmitetus</name>
    <dbReference type="NCBI Taxonomy" id="121719"/>
    <lineage>
        <taxon>Bacteria</taxon>
        <taxon>Pseudomonadati</taxon>
        <taxon>Pseudomonadota</taxon>
        <taxon>Alphaproteobacteria</taxon>
        <taxon>Hyphomicrobiales</taxon>
        <taxon>Stappiaceae</taxon>
        <taxon>Pannonibacter</taxon>
    </lineage>
</organism>
<dbReference type="SUPFAM" id="SSF56349">
    <property type="entry name" value="DNA breaking-rejoining enzymes"/>
    <property type="match status" value="1"/>
</dbReference>
<evidence type="ECO:0000256" key="2">
    <source>
        <dbReference type="ARBA" id="ARBA00022908"/>
    </source>
</evidence>
<name>A0A0U3P6H9_9HYPH</name>
<dbReference type="InterPro" id="IPR013762">
    <property type="entry name" value="Integrase-like_cat_sf"/>
</dbReference>
<dbReference type="InterPro" id="IPR011010">
    <property type="entry name" value="DNA_brk_join_enz"/>
</dbReference>
<keyword evidence="8" id="KW-1185">Reference proteome</keyword>
<dbReference type="PROSITE" id="PS51898">
    <property type="entry name" value="TYR_RECOMBINASE"/>
    <property type="match status" value="1"/>
</dbReference>
<dbReference type="PANTHER" id="PTHR30349">
    <property type="entry name" value="PHAGE INTEGRASE-RELATED"/>
    <property type="match status" value="1"/>
</dbReference>
<feature type="domain" description="Tyr recombinase" evidence="6">
    <location>
        <begin position="190"/>
        <end position="372"/>
    </location>
</feature>
<sequence length="383" mass="43417">MATIEKRERKTGTVYLADVRIHGFPRQKKTFKRLTDAKLWAQQTEASIRKGEFQNVVSAARSKTLKDVIKRYRDDVLPHKAATTQRAETTYIAFWERELGAYALTYIEPEKISEKLRELGEAGDGRRKADEDATENGSKPPARAPKPKSRKTLKHYRDTLALLLKHAKQWGWTAANPTDGVNKITKIRNERIRFLSDDERAKLLAACKASDNEHLYPVVLVALSTGARKNEVLSLTFADLDLTRGVAVLRNTKNGETRTVPVVKSVQALLKAHMQRIEAFYDKLDYAPPARWVFPRRDGMAPIDIRTAWENARDAAGLVDFRFHDIRHSTASYLAMNGASLVEIAEVLGHRTLQMVRRYAHLSESHVKELVQSVNDKVLPAEL</sequence>
<keyword evidence="2" id="KW-0229">DNA integration</keyword>
<evidence type="ECO:0000256" key="1">
    <source>
        <dbReference type="ARBA" id="ARBA00008857"/>
    </source>
</evidence>
<dbReference type="GO" id="GO:0015074">
    <property type="term" value="P:DNA integration"/>
    <property type="evidence" value="ECO:0007669"/>
    <property type="project" value="UniProtKB-KW"/>
</dbReference>
<dbReference type="InterPro" id="IPR002104">
    <property type="entry name" value="Integrase_catalytic"/>
</dbReference>
<protein>
    <recommendedName>
        <fullName evidence="6">Tyr recombinase domain-containing protein</fullName>
    </recommendedName>
</protein>
<feature type="region of interest" description="Disordered" evidence="5">
    <location>
        <begin position="120"/>
        <end position="151"/>
    </location>
</feature>
<evidence type="ECO:0000256" key="3">
    <source>
        <dbReference type="ARBA" id="ARBA00023125"/>
    </source>
</evidence>
<dbReference type="GO" id="GO:0006310">
    <property type="term" value="P:DNA recombination"/>
    <property type="evidence" value="ECO:0007669"/>
    <property type="project" value="UniProtKB-KW"/>
</dbReference>
<comment type="similarity">
    <text evidence="1">Belongs to the 'phage' integrase family.</text>
</comment>
<feature type="compositionally biased region" description="Basic and acidic residues" evidence="5">
    <location>
        <begin position="120"/>
        <end position="131"/>
    </location>
</feature>
<reference evidence="7 8" key="1">
    <citation type="submission" date="2015-10" db="EMBL/GenBank/DDBJ databases">
        <title>The world's first case of liver abscess caused by Pannonibacter phragmitetus.</title>
        <authorList>
            <person name="Ming D."/>
            <person name="Wang M."/>
            <person name="Zhou Y."/>
            <person name="Jiang T."/>
            <person name="Hu S."/>
        </authorList>
    </citation>
    <scope>NUCLEOTIDE SEQUENCE [LARGE SCALE GENOMIC DNA]</scope>
    <source>
        <strain evidence="7 8">31801</strain>
    </source>
</reference>
<dbReference type="AlphaFoldDB" id="A0A0U3P6H9"/>
<dbReference type="InterPro" id="IPR050090">
    <property type="entry name" value="Tyrosine_recombinase_XerCD"/>
</dbReference>